<gene>
    <name evidence="2" type="ORF">DL546_002179</name>
</gene>
<dbReference type="OrthoDB" id="5202664at2759"/>
<evidence type="ECO:0000259" key="1">
    <source>
        <dbReference type="Pfam" id="PF24539"/>
    </source>
</evidence>
<comment type="caution">
    <text evidence="2">The sequence shown here is derived from an EMBL/GenBank/DDBJ whole genome shotgun (WGS) entry which is preliminary data.</text>
</comment>
<dbReference type="Proteomes" id="UP000275385">
    <property type="component" value="Unassembled WGS sequence"/>
</dbReference>
<name>A0A420YJB0_9PEZI</name>
<organism evidence="2 3">
    <name type="scientific">Coniochaeta pulveracea</name>
    <dbReference type="NCBI Taxonomy" id="177199"/>
    <lineage>
        <taxon>Eukaryota</taxon>
        <taxon>Fungi</taxon>
        <taxon>Dikarya</taxon>
        <taxon>Ascomycota</taxon>
        <taxon>Pezizomycotina</taxon>
        <taxon>Sordariomycetes</taxon>
        <taxon>Sordariomycetidae</taxon>
        <taxon>Coniochaetales</taxon>
        <taxon>Coniochaetaceae</taxon>
        <taxon>Coniochaeta</taxon>
    </lineage>
</organism>
<protein>
    <recommendedName>
        <fullName evidence="1">DUF7600 domain-containing protein</fullName>
    </recommendedName>
</protein>
<dbReference type="EMBL" id="QVQW01000006">
    <property type="protein sequence ID" value="RKU47954.1"/>
    <property type="molecule type" value="Genomic_DNA"/>
</dbReference>
<dbReference type="Pfam" id="PF24539">
    <property type="entry name" value="DUF7600"/>
    <property type="match status" value="1"/>
</dbReference>
<accession>A0A420YJB0</accession>
<evidence type="ECO:0000313" key="2">
    <source>
        <dbReference type="EMBL" id="RKU47954.1"/>
    </source>
</evidence>
<sequence>MSDHELPDASIYDLRFDPAASHHTRVVLCCFLCQENLRCNITWPSRFDPFQEGDGLGKEHIPFISAEDTKDFRFFWYMRTDDQLVTLYRYVQDNGTARAMIPHPETWNEWWIEPKYVPWWQHYRVNIGESRRQLSVCYSLQQPGDYCDRCDDDNLIYLMHNHCYQATQHPSRVSVADLALYAHHVRPLMPFGEWDAKAKSKEMAFRRSDDLLLNPSPRATHLGDMLYRISELPQELVNMIMVELEGTMTLACLKARRAVRHLLPQLKVLELIEALHQPTWSNCWKGRPVGAPHALYASTTEILGQSYVTGIGLNDDRVLLVNRRKYQLSVPNLNKAIYGLECSLSSFGVTAIRILYTDYTESDWLGHWSITDTWRTVIYGPDLKALQVLSDGLRIIRVGFDPSNSTQAEYNRTQDTLVRNERVLRIRSMLSSTQTWFNHYRDVAYWRAATTDVSRALGYPGCKVCETVSFINRSGQYMSGLTVCFSEQGIQGIQAHFPDGSGPNMVGSTGAYRIHLGLCKKEYLTSAWLYEVPFEEQTPFVGGNIILAFTTSRRRTQVFTSETTRLKAMETEFSHWSCLTSKAHTKVTGLMVDVFGFGERRAYIDFGVTEQKNFPSPVDVADEPYYPELESTFALIPPIRTHRTIMTEGQLEDSYYFIVEMCRIQGTGWS</sequence>
<dbReference type="InterPro" id="IPR056021">
    <property type="entry name" value="DUF7600"/>
</dbReference>
<evidence type="ECO:0000313" key="3">
    <source>
        <dbReference type="Proteomes" id="UP000275385"/>
    </source>
</evidence>
<feature type="domain" description="DUF7600" evidence="1">
    <location>
        <begin position="293"/>
        <end position="404"/>
    </location>
</feature>
<dbReference type="STRING" id="177199.A0A420YJB0"/>
<proteinExistence type="predicted"/>
<keyword evidence="3" id="KW-1185">Reference proteome</keyword>
<reference evidence="2 3" key="1">
    <citation type="submission" date="2018-08" db="EMBL/GenBank/DDBJ databases">
        <title>Draft genome of the lignicolous fungus Coniochaeta pulveracea.</title>
        <authorList>
            <person name="Borstlap C.J."/>
            <person name="De Witt R.N."/>
            <person name="Botha A."/>
            <person name="Volschenk H."/>
        </authorList>
    </citation>
    <scope>NUCLEOTIDE SEQUENCE [LARGE SCALE GENOMIC DNA]</scope>
    <source>
        <strain evidence="2 3">CAB683</strain>
    </source>
</reference>
<dbReference type="AlphaFoldDB" id="A0A420YJB0"/>